<feature type="transmembrane region" description="Helical" evidence="6">
    <location>
        <begin position="456"/>
        <end position="480"/>
    </location>
</feature>
<organism evidence="8 9">
    <name type="scientific">Corynebacterium stationis</name>
    <dbReference type="NCBI Taxonomy" id="1705"/>
    <lineage>
        <taxon>Bacteria</taxon>
        <taxon>Bacillati</taxon>
        <taxon>Actinomycetota</taxon>
        <taxon>Actinomycetes</taxon>
        <taxon>Mycobacteriales</taxon>
        <taxon>Corynebacteriaceae</taxon>
        <taxon>Corynebacterium</taxon>
    </lineage>
</organism>
<feature type="transmembrane region" description="Helical" evidence="6">
    <location>
        <begin position="113"/>
        <end position="132"/>
    </location>
</feature>
<dbReference type="AlphaFoldDB" id="A0AB36CKV8"/>
<keyword evidence="3 6" id="KW-0812">Transmembrane</keyword>
<feature type="domain" description="Copper resistance protein D" evidence="7">
    <location>
        <begin position="255"/>
        <end position="347"/>
    </location>
</feature>
<dbReference type="PANTHER" id="PTHR34820">
    <property type="entry name" value="INNER MEMBRANE PROTEIN YEBZ"/>
    <property type="match status" value="1"/>
</dbReference>
<feature type="transmembrane region" description="Helical" evidence="6">
    <location>
        <begin position="390"/>
        <end position="410"/>
    </location>
</feature>
<feature type="transmembrane region" description="Helical" evidence="6">
    <location>
        <begin position="422"/>
        <end position="444"/>
    </location>
</feature>
<accession>A0AB36CKV8</accession>
<feature type="transmembrane region" description="Helical" evidence="6">
    <location>
        <begin position="292"/>
        <end position="312"/>
    </location>
</feature>
<dbReference type="GO" id="GO:0005886">
    <property type="term" value="C:plasma membrane"/>
    <property type="evidence" value="ECO:0007669"/>
    <property type="project" value="UniProtKB-SubCell"/>
</dbReference>
<evidence type="ECO:0000256" key="5">
    <source>
        <dbReference type="ARBA" id="ARBA00023136"/>
    </source>
</evidence>
<dbReference type="GO" id="GO:0006825">
    <property type="term" value="P:copper ion transport"/>
    <property type="evidence" value="ECO:0007669"/>
    <property type="project" value="InterPro"/>
</dbReference>
<dbReference type="EMBL" id="JABAFZ010000005">
    <property type="protein sequence ID" value="NME89360.1"/>
    <property type="molecule type" value="Genomic_DNA"/>
</dbReference>
<evidence type="ECO:0000256" key="4">
    <source>
        <dbReference type="ARBA" id="ARBA00022989"/>
    </source>
</evidence>
<evidence type="ECO:0000259" key="7">
    <source>
        <dbReference type="Pfam" id="PF05425"/>
    </source>
</evidence>
<keyword evidence="5 6" id="KW-0472">Membrane</keyword>
<feature type="transmembrane region" description="Helical" evidence="6">
    <location>
        <begin position="536"/>
        <end position="558"/>
    </location>
</feature>
<evidence type="ECO:0000256" key="3">
    <source>
        <dbReference type="ARBA" id="ARBA00022692"/>
    </source>
</evidence>
<reference evidence="8 9" key="1">
    <citation type="submission" date="2020-04" db="EMBL/GenBank/DDBJ databases">
        <authorList>
            <person name="Hitch T.C.A."/>
            <person name="Wylensek D."/>
            <person name="Clavel T."/>
        </authorList>
    </citation>
    <scope>NUCLEOTIDE SEQUENCE [LARGE SCALE GENOMIC DNA]</scope>
    <source>
        <strain evidence="8 9">BL-383-APC-3D</strain>
    </source>
</reference>
<protein>
    <submittedName>
        <fullName evidence="8">Bifunctional copper resistance protein CopD/cytochrome c oxidase assembly protein</fullName>
    </submittedName>
</protein>
<comment type="subcellular location">
    <subcellularLocation>
        <location evidence="1">Cell membrane</location>
        <topology evidence="1">Multi-pass membrane protein</topology>
    </subcellularLocation>
</comment>
<dbReference type="Proteomes" id="UP000544551">
    <property type="component" value="Unassembled WGS sequence"/>
</dbReference>
<feature type="transmembrane region" description="Helical" evidence="6">
    <location>
        <begin position="570"/>
        <end position="591"/>
    </location>
</feature>
<dbReference type="Pfam" id="PF05425">
    <property type="entry name" value="CopD"/>
    <property type="match status" value="1"/>
</dbReference>
<keyword evidence="4 6" id="KW-1133">Transmembrane helix</keyword>
<feature type="transmembrane region" description="Helical" evidence="6">
    <location>
        <begin position="262"/>
        <end position="280"/>
    </location>
</feature>
<evidence type="ECO:0000313" key="9">
    <source>
        <dbReference type="Proteomes" id="UP000544551"/>
    </source>
</evidence>
<feature type="transmembrane region" description="Helical" evidence="6">
    <location>
        <begin position="327"/>
        <end position="349"/>
    </location>
</feature>
<feature type="transmembrane region" description="Helical" evidence="6">
    <location>
        <begin position="224"/>
        <end position="242"/>
    </location>
</feature>
<name>A0AB36CKV8_9CORY</name>
<proteinExistence type="predicted"/>
<dbReference type="RefSeq" id="WP_168969607.1">
    <property type="nucleotide sequence ID" value="NZ_CAPYMD010000084.1"/>
</dbReference>
<keyword evidence="2" id="KW-1003">Cell membrane</keyword>
<evidence type="ECO:0000256" key="2">
    <source>
        <dbReference type="ARBA" id="ARBA00022475"/>
    </source>
</evidence>
<feature type="transmembrane region" description="Helical" evidence="6">
    <location>
        <begin position="501"/>
        <end position="524"/>
    </location>
</feature>
<feature type="transmembrane region" description="Helical" evidence="6">
    <location>
        <begin position="623"/>
        <end position="644"/>
    </location>
</feature>
<feature type="transmembrane region" description="Helical" evidence="6">
    <location>
        <begin position="165"/>
        <end position="184"/>
    </location>
</feature>
<sequence>MSMTSQQSPANPAVAPKSTVRSSWPIYVGAALIAGVVGGFISLFFLADSLAALGIPDPGRLTTFGLPFFRGIAWILIALSIGSFLTTAFFLNPDIPDKDNSRLHEARLTVDGFIAKRTGAFAAFSVALIALLEAPLVMSDVSGTPLVQVLNLQMMSMALEQVATAQVWIITAVIAVVVGILALFSSKWAMQPVLFVLSILMFVPLGMEGHSASGGDHDYGTNSFLWHLLFMALWIGGILGLIAHGRRLGPDMTMAVRRYSTIALVAAGAMTISGLVNAAIRIEFSDWFTTRYGLIIVTKTALTLLLVFFGFVHRQLTIPQLKKKPQLFLRVSIVEVAVMAATAGVAITMGRTPPPPPRDPNLNSMQIVMGYQLTEAPSVGNMLTQFRFDILFGTIGLILAALYAFALWKLRQRGLSWSAGRTTWWMLGSLGLTVYMSTGLGMYIPATYSMHMLGHMALSMVFPLLMCLGAPLTLILEAFEPGRPGKPTIHDWAVALTHSKILAFITHPIVNVLQFLFFFYVLYMSFDLYQTANSEHAGHVIMNFTFLISGYMYFWEVVGPDPLPKRAPTIVRLGILFASMPVHLFMGVYLMQLTEIMGLQYYLSLEIPWDHDFLQDQKVGGGIAWGFGQFPLAIVFGKLALDWLREDRSESKFYDAKADVDGDADMEEYNRMLADLNKGGNQGYFRQQ</sequence>
<evidence type="ECO:0000313" key="8">
    <source>
        <dbReference type="EMBL" id="NME89360.1"/>
    </source>
</evidence>
<dbReference type="InterPro" id="IPR008457">
    <property type="entry name" value="Cu-R_CopD_dom"/>
</dbReference>
<dbReference type="InterPro" id="IPR032694">
    <property type="entry name" value="CopC/D"/>
</dbReference>
<comment type="caution">
    <text evidence="8">The sequence shown here is derived from an EMBL/GenBank/DDBJ whole genome shotgun (WGS) entry which is preliminary data.</text>
</comment>
<feature type="transmembrane region" description="Helical" evidence="6">
    <location>
        <begin position="193"/>
        <end position="212"/>
    </location>
</feature>
<evidence type="ECO:0000256" key="1">
    <source>
        <dbReference type="ARBA" id="ARBA00004651"/>
    </source>
</evidence>
<gene>
    <name evidence="8" type="ORF">HF853_06690</name>
</gene>
<feature type="transmembrane region" description="Helical" evidence="6">
    <location>
        <begin position="26"/>
        <end position="47"/>
    </location>
</feature>
<dbReference type="InterPro" id="IPR019108">
    <property type="entry name" value="Caa3_assmbl_CtaG-rel"/>
</dbReference>
<feature type="transmembrane region" description="Helical" evidence="6">
    <location>
        <begin position="67"/>
        <end position="92"/>
    </location>
</feature>
<dbReference type="Pfam" id="PF09678">
    <property type="entry name" value="Caa3_CtaG"/>
    <property type="match status" value="1"/>
</dbReference>
<dbReference type="PANTHER" id="PTHR34820:SF4">
    <property type="entry name" value="INNER MEMBRANE PROTEIN YEBZ"/>
    <property type="match status" value="1"/>
</dbReference>
<evidence type="ECO:0000256" key="6">
    <source>
        <dbReference type="SAM" id="Phobius"/>
    </source>
</evidence>